<name>A0A5P2G0E3_9BACT</name>
<accession>A0A5P2G0E3</accession>
<keyword evidence="3" id="KW-1185">Reference proteome</keyword>
<dbReference type="GO" id="GO:0016787">
    <property type="term" value="F:hydrolase activity"/>
    <property type="evidence" value="ECO:0007669"/>
    <property type="project" value="UniProtKB-KW"/>
</dbReference>
<reference evidence="2 3" key="1">
    <citation type="submission" date="2019-09" db="EMBL/GenBank/DDBJ databases">
        <title>Complete genome sequence of Arachidicoccus sp. B3-10 isolated from apple orchard soil.</title>
        <authorList>
            <person name="Kim H.S."/>
            <person name="Han K.-I."/>
            <person name="Suh M.K."/>
            <person name="Lee K.C."/>
            <person name="Eom M.K."/>
            <person name="Kim J.-S."/>
            <person name="Kang S.W."/>
            <person name="Sin Y."/>
            <person name="Lee J.-S."/>
        </authorList>
    </citation>
    <scope>NUCLEOTIDE SEQUENCE [LARGE SCALE GENOMIC DNA]</scope>
    <source>
        <strain evidence="2 3">B3-10</strain>
    </source>
</reference>
<protein>
    <submittedName>
        <fullName evidence="2">Ligase-associated DNA damage response endonuclease PdeM</fullName>
        <ecNumber evidence="2">3.1.-.-</ecNumber>
    </submittedName>
</protein>
<dbReference type="Proteomes" id="UP000292424">
    <property type="component" value="Chromosome"/>
</dbReference>
<dbReference type="AlphaFoldDB" id="A0A5P2G0E3"/>
<dbReference type="PIRSF" id="PIRSF000887">
    <property type="entry name" value="Pesterase_MJ0037"/>
    <property type="match status" value="1"/>
</dbReference>
<proteinExistence type="predicted"/>
<evidence type="ECO:0000313" key="2">
    <source>
        <dbReference type="EMBL" id="QES88118.1"/>
    </source>
</evidence>
<gene>
    <name evidence="2" type="primary">pdeM</name>
    <name evidence="2" type="ORF">E0W69_005380</name>
</gene>
<keyword evidence="2" id="KW-0540">Nuclease</keyword>
<dbReference type="Gene3D" id="3.60.21.10">
    <property type="match status" value="1"/>
</dbReference>
<keyword evidence="2" id="KW-0255">Endonuclease</keyword>
<dbReference type="KEGG" id="arac:E0W69_005380"/>
<evidence type="ECO:0000313" key="3">
    <source>
        <dbReference type="Proteomes" id="UP000292424"/>
    </source>
</evidence>
<dbReference type="SUPFAM" id="SSF56300">
    <property type="entry name" value="Metallo-dependent phosphatases"/>
    <property type="match status" value="1"/>
</dbReference>
<dbReference type="EC" id="3.1.-.-" evidence="2"/>
<dbReference type="OrthoDB" id="9795838at2"/>
<dbReference type="NCBIfam" id="TIGR04123">
    <property type="entry name" value="P_estr_lig_assc"/>
    <property type="match status" value="1"/>
</dbReference>
<dbReference type="RefSeq" id="WP_131329005.1">
    <property type="nucleotide sequence ID" value="NZ_CP044016.1"/>
</dbReference>
<dbReference type="GO" id="GO:0004519">
    <property type="term" value="F:endonuclease activity"/>
    <property type="evidence" value="ECO:0007669"/>
    <property type="project" value="UniProtKB-KW"/>
</dbReference>
<dbReference type="PANTHER" id="PTHR39323:SF1">
    <property type="entry name" value="BLR1149 PROTEIN"/>
    <property type="match status" value="1"/>
</dbReference>
<dbReference type="GO" id="GO:0016874">
    <property type="term" value="F:ligase activity"/>
    <property type="evidence" value="ECO:0007669"/>
    <property type="project" value="UniProtKB-KW"/>
</dbReference>
<dbReference type="PANTHER" id="PTHR39323">
    <property type="entry name" value="BLR1149 PROTEIN"/>
    <property type="match status" value="1"/>
</dbReference>
<dbReference type="InterPro" id="IPR024173">
    <property type="entry name" value="Pesterase_MJ0037-like"/>
</dbReference>
<keyword evidence="2" id="KW-0378">Hydrolase</keyword>
<dbReference type="InterPro" id="IPR026336">
    <property type="entry name" value="PdeM-like"/>
</dbReference>
<dbReference type="EMBL" id="CP044016">
    <property type="protein sequence ID" value="QES88118.1"/>
    <property type="molecule type" value="Genomic_DNA"/>
</dbReference>
<dbReference type="Pfam" id="PF00149">
    <property type="entry name" value="Metallophos"/>
    <property type="match status" value="1"/>
</dbReference>
<feature type="domain" description="Calcineurin-like phosphoesterase" evidence="1">
    <location>
        <begin position="31"/>
        <end position="126"/>
    </location>
</feature>
<sequence length="217" mass="25131">MILKELEIEFGNERLILNNQRALYWPAENALIIADLHLGKAAHFRKNGIAIPTQISQTDLYILNKLIVHYQPEKLIIVGDFVHAQTNTEIEDFIKFKANHSTTQFILIKGNHDRLSDTYLHSLGIDFITNELKMNQISFIHELQQEQYQNTVSGHIHPGVQFTLGKTKKSLPCFVVDDYSLILPAFSQFTGLDTRNYYSNNVVFYPFNLKEILEFKF</sequence>
<dbReference type="InterPro" id="IPR029052">
    <property type="entry name" value="Metallo-depent_PP-like"/>
</dbReference>
<organism evidence="2 3">
    <name type="scientific">Rhizosphaericola mali</name>
    <dbReference type="NCBI Taxonomy" id="2545455"/>
    <lineage>
        <taxon>Bacteria</taxon>
        <taxon>Pseudomonadati</taxon>
        <taxon>Bacteroidota</taxon>
        <taxon>Chitinophagia</taxon>
        <taxon>Chitinophagales</taxon>
        <taxon>Chitinophagaceae</taxon>
        <taxon>Rhizosphaericola</taxon>
    </lineage>
</organism>
<evidence type="ECO:0000259" key="1">
    <source>
        <dbReference type="Pfam" id="PF00149"/>
    </source>
</evidence>
<keyword evidence="2" id="KW-0436">Ligase</keyword>
<dbReference type="InterPro" id="IPR004843">
    <property type="entry name" value="Calcineurin-like_PHP"/>
</dbReference>